<accession>A0AAD1W1L4</accession>
<protein>
    <submittedName>
        <fullName evidence="2">Uncharacterized protein</fullName>
    </submittedName>
</protein>
<gene>
    <name evidence="2" type="ORF">PECUL_23A025662</name>
</gene>
<feature type="compositionally biased region" description="Polar residues" evidence="1">
    <location>
        <begin position="40"/>
        <end position="51"/>
    </location>
</feature>
<dbReference type="Proteomes" id="UP001295444">
    <property type="component" value="Chromosome 03"/>
</dbReference>
<feature type="compositionally biased region" description="Polar residues" evidence="1">
    <location>
        <begin position="1"/>
        <end position="11"/>
    </location>
</feature>
<feature type="non-terminal residue" evidence="2">
    <location>
        <position position="1"/>
    </location>
</feature>
<organism evidence="2 3">
    <name type="scientific">Pelobates cultripes</name>
    <name type="common">Western spadefoot toad</name>
    <dbReference type="NCBI Taxonomy" id="61616"/>
    <lineage>
        <taxon>Eukaryota</taxon>
        <taxon>Metazoa</taxon>
        <taxon>Chordata</taxon>
        <taxon>Craniata</taxon>
        <taxon>Vertebrata</taxon>
        <taxon>Euteleostomi</taxon>
        <taxon>Amphibia</taxon>
        <taxon>Batrachia</taxon>
        <taxon>Anura</taxon>
        <taxon>Pelobatoidea</taxon>
        <taxon>Pelobatidae</taxon>
        <taxon>Pelobates</taxon>
    </lineage>
</organism>
<evidence type="ECO:0000313" key="3">
    <source>
        <dbReference type="Proteomes" id="UP001295444"/>
    </source>
</evidence>
<dbReference type="AlphaFoldDB" id="A0AAD1W1L4"/>
<dbReference type="EMBL" id="OW240914">
    <property type="protein sequence ID" value="CAH2278078.1"/>
    <property type="molecule type" value="Genomic_DNA"/>
</dbReference>
<name>A0AAD1W1L4_PELCU</name>
<feature type="non-terminal residue" evidence="2">
    <location>
        <position position="137"/>
    </location>
</feature>
<proteinExistence type="predicted"/>
<evidence type="ECO:0000256" key="1">
    <source>
        <dbReference type="SAM" id="MobiDB-lite"/>
    </source>
</evidence>
<evidence type="ECO:0000313" key="2">
    <source>
        <dbReference type="EMBL" id="CAH2278078.1"/>
    </source>
</evidence>
<sequence length="137" mass="15105">THSHSCKQNLKMTLKEKRPQAGPQTHEKDLADDSALPTKTPCNSQPTTTASRGDPTIPTPRSEMEPGKVAGIRSAPSEPHPPTLLRCNPPLRHTAGHPSRTLTGLCYPPKGHRLSSAKNRRIPQGWLWWKIKMPADT</sequence>
<reference evidence="2" key="1">
    <citation type="submission" date="2022-03" db="EMBL/GenBank/DDBJ databases">
        <authorList>
            <person name="Alioto T."/>
            <person name="Alioto T."/>
            <person name="Gomez Garrido J."/>
        </authorList>
    </citation>
    <scope>NUCLEOTIDE SEQUENCE</scope>
</reference>
<feature type="region of interest" description="Disordered" evidence="1">
    <location>
        <begin position="1"/>
        <end position="85"/>
    </location>
</feature>
<keyword evidence="3" id="KW-1185">Reference proteome</keyword>
<feature type="compositionally biased region" description="Basic and acidic residues" evidence="1">
    <location>
        <begin position="13"/>
        <end position="31"/>
    </location>
</feature>